<keyword evidence="1" id="KW-0812">Transmembrane</keyword>
<dbReference type="EMBL" id="AP022360">
    <property type="protein sequence ID" value="BBU85563.1"/>
    <property type="molecule type" value="Genomic_DNA"/>
</dbReference>
<keyword evidence="1" id="KW-1133">Transmembrane helix</keyword>
<sequence>MEGYVRQNGRPGIRNTVQVIFMVECASHVAKKIAEGFPCHDVQYFGFSGFVALAVIPAIMAIGW</sequence>
<keyword evidence="1" id="KW-0472">Membrane</keyword>
<evidence type="ECO:0000256" key="1">
    <source>
        <dbReference type="SAM" id="Phobius"/>
    </source>
</evidence>
<dbReference type="GO" id="GO:0016829">
    <property type="term" value="F:lyase activity"/>
    <property type="evidence" value="ECO:0007669"/>
    <property type="project" value="InterPro"/>
</dbReference>
<dbReference type="InterPro" id="IPR007392">
    <property type="entry name" value="GD_AH_second"/>
</dbReference>
<feature type="transmembrane region" description="Helical" evidence="1">
    <location>
        <begin position="44"/>
        <end position="63"/>
    </location>
</feature>
<organism evidence="3 4">
    <name type="scientific">Escherichia coli</name>
    <dbReference type="NCBI Taxonomy" id="562"/>
    <lineage>
        <taxon>Bacteria</taxon>
        <taxon>Pseudomonadati</taxon>
        <taxon>Pseudomonadota</taxon>
        <taxon>Gammaproteobacteria</taxon>
        <taxon>Enterobacterales</taxon>
        <taxon>Enterobacteriaceae</taxon>
        <taxon>Escherichia</taxon>
    </lineage>
</organism>
<dbReference type="Pfam" id="PF04295">
    <property type="entry name" value="GD_AH_second"/>
    <property type="match status" value="1"/>
</dbReference>
<dbReference type="AlphaFoldDB" id="A0A8S0G0J4"/>
<feature type="domain" description="D-galactarate/Altronate dehydratase second" evidence="2">
    <location>
        <begin position="3"/>
        <end position="53"/>
    </location>
</feature>
<dbReference type="Proteomes" id="UP000467488">
    <property type="component" value="Chromosome"/>
</dbReference>
<protein>
    <recommendedName>
        <fullName evidence="2">D-galactarate/Altronate dehydratase second domain-containing protein</fullName>
    </recommendedName>
</protein>
<reference evidence="3 4" key="1">
    <citation type="submission" date="2020-01" db="EMBL/GenBank/DDBJ databases">
        <title>Dynamics of blaIMP-6 dissemination in carbapenem resistant Enterobacteriacea isolated from regional surveillance in Osaka, Japan.</title>
        <authorList>
            <person name="Abe R."/>
            <person name="Akeda Y."/>
            <person name="Sugawara Y."/>
            <person name="Yamamoto N."/>
            <person name="Tomono K."/>
            <person name="Takeuchi D."/>
            <person name="Kawahara R."/>
            <person name="Hamada S."/>
        </authorList>
    </citation>
    <scope>NUCLEOTIDE SEQUENCE [LARGE SCALE GENOMIC DNA]</scope>
    <source>
        <strain evidence="3 4">E300</strain>
    </source>
</reference>
<gene>
    <name evidence="3" type="ORF">EIMP300_69630</name>
</gene>
<name>A0A8S0G0J4_ECOLX</name>
<evidence type="ECO:0000313" key="3">
    <source>
        <dbReference type="EMBL" id="BBU85563.1"/>
    </source>
</evidence>
<accession>A0A8S0G0J4</accession>
<proteinExistence type="predicted"/>
<evidence type="ECO:0000259" key="2">
    <source>
        <dbReference type="Pfam" id="PF04295"/>
    </source>
</evidence>
<evidence type="ECO:0000313" key="4">
    <source>
        <dbReference type="Proteomes" id="UP000467488"/>
    </source>
</evidence>